<dbReference type="Pfam" id="PF11855">
    <property type="entry name" value="DUF3375"/>
    <property type="match status" value="1"/>
</dbReference>
<gene>
    <name evidence="1" type="ORF">OHJ16_09880</name>
</gene>
<accession>A0ABT4I9D0</accession>
<sequence length="491" mass="53754">MGTQGVVADALRLTRLAREDPGLALLRTDLGPMAAAILAEHLGGQVRRRPVAELHELVDEDLTALREAGVEASRIARAYCDQWRRAGVLVRSAAPGAREETYELSAPAEAAIRFLVHSERPRAVVTQSRLATISAQVSRLARDSDPTASGRLSALRAERDALDAEIARAEAGEFTPLDGPEAAERLAEIVALAEQIPGDFARVRNEITVLNRSLRERIVSLDSSRGEVLDDVFRGVDRIESSEAGRSFLGFHELLMDPESSARLDEDLETVLDRDFTARLPDADLRFLRRWRSALAQESASVRRTMTGLSRSLNRFVRSRAFEEHRRLGAELAEAQRLAARVAAHTPPQTQLGVDLALTSVPMASIGSWRMRNPADTAVTEEIRSHEAARLDLEEVRRVVRASEIDLAELVDSVEAVLAERGAATVGEVLADRPATQGLASVVGLLLLARRRGQEVAGDESVAWTTSSGRRRSARIPRFLFTDRTEKSGDA</sequence>
<evidence type="ECO:0000313" key="2">
    <source>
        <dbReference type="Proteomes" id="UP001072034"/>
    </source>
</evidence>
<dbReference type="RefSeq" id="WP_268917751.1">
    <property type="nucleotide sequence ID" value="NZ_JAPTMY010000020.1"/>
</dbReference>
<dbReference type="EMBL" id="JAPTMY010000020">
    <property type="protein sequence ID" value="MCZ0858350.1"/>
    <property type="molecule type" value="Genomic_DNA"/>
</dbReference>
<dbReference type="Proteomes" id="UP001072034">
    <property type="component" value="Unassembled WGS sequence"/>
</dbReference>
<dbReference type="InterPro" id="IPR021804">
    <property type="entry name" value="DUF3375"/>
</dbReference>
<reference evidence="1" key="1">
    <citation type="submission" date="2022-10" db="EMBL/GenBank/DDBJ databases">
        <title>Genome sequence of Actinomyces israelii ATCC 10048.</title>
        <authorList>
            <person name="Watt R.M."/>
            <person name="Tong W.M."/>
        </authorList>
    </citation>
    <scope>NUCLEOTIDE SEQUENCE</scope>
    <source>
        <strain evidence="1">ATCC 10048</strain>
    </source>
</reference>
<protein>
    <submittedName>
        <fullName evidence="1">DUF3375 domain-containing protein</fullName>
    </submittedName>
</protein>
<name>A0ABT4I9D0_9ACTO</name>
<evidence type="ECO:0000313" key="1">
    <source>
        <dbReference type="EMBL" id="MCZ0858350.1"/>
    </source>
</evidence>
<comment type="caution">
    <text evidence="1">The sequence shown here is derived from an EMBL/GenBank/DDBJ whole genome shotgun (WGS) entry which is preliminary data.</text>
</comment>
<proteinExistence type="predicted"/>
<organism evidence="1 2">
    <name type="scientific">Actinomyces israelii</name>
    <dbReference type="NCBI Taxonomy" id="1659"/>
    <lineage>
        <taxon>Bacteria</taxon>
        <taxon>Bacillati</taxon>
        <taxon>Actinomycetota</taxon>
        <taxon>Actinomycetes</taxon>
        <taxon>Actinomycetales</taxon>
        <taxon>Actinomycetaceae</taxon>
        <taxon>Actinomyces</taxon>
    </lineage>
</organism>
<keyword evidence="2" id="KW-1185">Reference proteome</keyword>